<feature type="transmembrane region" description="Helical" evidence="5">
    <location>
        <begin position="195"/>
        <end position="215"/>
    </location>
</feature>
<feature type="transmembrane region" description="Helical" evidence="5">
    <location>
        <begin position="163"/>
        <end position="183"/>
    </location>
</feature>
<comment type="caution">
    <text evidence="7">The sequence shown here is derived from an EMBL/GenBank/DDBJ whole genome shotgun (WGS) entry which is preliminary data.</text>
</comment>
<dbReference type="PANTHER" id="PTHR43280">
    <property type="entry name" value="ARAC-FAMILY TRANSCRIPTIONAL REGULATOR"/>
    <property type="match status" value="1"/>
</dbReference>
<feature type="transmembrane region" description="Helical" evidence="5">
    <location>
        <begin position="6"/>
        <end position="30"/>
    </location>
</feature>
<evidence type="ECO:0000256" key="4">
    <source>
        <dbReference type="SAM" id="MobiDB-lite"/>
    </source>
</evidence>
<dbReference type="SUPFAM" id="SSF46689">
    <property type="entry name" value="Homeodomain-like"/>
    <property type="match status" value="1"/>
</dbReference>
<feature type="transmembrane region" description="Helical" evidence="5">
    <location>
        <begin position="102"/>
        <end position="119"/>
    </location>
</feature>
<gene>
    <name evidence="7" type="ORF">FHS21_000460</name>
</gene>
<keyword evidence="2 7" id="KW-0238">DNA-binding</keyword>
<name>A0A839U0V4_9HYPH</name>
<dbReference type="Proteomes" id="UP000554520">
    <property type="component" value="Unassembled WGS sequence"/>
</dbReference>
<feature type="region of interest" description="Disordered" evidence="4">
    <location>
        <begin position="219"/>
        <end position="239"/>
    </location>
</feature>
<dbReference type="Gene3D" id="1.10.10.60">
    <property type="entry name" value="Homeodomain-like"/>
    <property type="match status" value="1"/>
</dbReference>
<dbReference type="EMBL" id="JACHXN010000001">
    <property type="protein sequence ID" value="MBB3144077.1"/>
    <property type="molecule type" value="Genomic_DNA"/>
</dbReference>
<keyword evidence="5" id="KW-0472">Membrane</keyword>
<feature type="transmembrane region" description="Helical" evidence="5">
    <location>
        <begin position="69"/>
        <end position="90"/>
    </location>
</feature>
<evidence type="ECO:0000259" key="6">
    <source>
        <dbReference type="PROSITE" id="PS01124"/>
    </source>
</evidence>
<sequence length="361" mass="39369">MFRITVVSTMIFVPLPFVVALLLFILLIQMIRRREVTVLNPFFFSLIAAYALQSMVIGLRWGYDLRGVLPVQAVLAAAIASLAWLSFEGLRTGRSPLKRPLLWLHALPPLFVAALVAFWPAPISLALILIFAGYGVALTWLASAGPDALASSRLDGVINSHRALQVTAFAIAASAVIDIIISLDFARSGGIHSGQIVAIGNVLALLVLGTAATVAGANQSPADVEVEDDGRTSQPSAEDTQIAASLDDLMQSRKLYRDVDLNLNRLARKMGLSVRQVSSAVNRVKSMSVSQYVNDYRVREACRSLTDTDEPITRIMFDAGFQTKSNFNREFLRVTGMSPKAWRSRALETDEKTAKIIRLVG</sequence>
<reference evidence="7 8" key="1">
    <citation type="submission" date="2020-08" db="EMBL/GenBank/DDBJ databases">
        <title>Genomic Encyclopedia of Type Strains, Phase III (KMG-III): the genomes of soil and plant-associated and newly described type strains.</title>
        <authorList>
            <person name="Whitman W."/>
        </authorList>
    </citation>
    <scope>NUCLEOTIDE SEQUENCE [LARGE SCALE GENOMIC DNA]</scope>
    <source>
        <strain evidence="7 8">CECT 7015</strain>
    </source>
</reference>
<feature type="transmembrane region" description="Helical" evidence="5">
    <location>
        <begin position="125"/>
        <end position="142"/>
    </location>
</feature>
<keyword evidence="5" id="KW-0812">Transmembrane</keyword>
<evidence type="ECO:0000256" key="2">
    <source>
        <dbReference type="ARBA" id="ARBA00023125"/>
    </source>
</evidence>
<evidence type="ECO:0000256" key="1">
    <source>
        <dbReference type="ARBA" id="ARBA00023015"/>
    </source>
</evidence>
<keyword evidence="8" id="KW-1185">Reference proteome</keyword>
<organism evidence="7 8">
    <name type="scientific">Phyllobacterium trifolii</name>
    <dbReference type="NCBI Taxonomy" id="300193"/>
    <lineage>
        <taxon>Bacteria</taxon>
        <taxon>Pseudomonadati</taxon>
        <taxon>Pseudomonadota</taxon>
        <taxon>Alphaproteobacteria</taxon>
        <taxon>Hyphomicrobiales</taxon>
        <taxon>Phyllobacteriaceae</taxon>
        <taxon>Phyllobacterium</taxon>
    </lineage>
</organism>
<dbReference type="GO" id="GO:0043565">
    <property type="term" value="F:sequence-specific DNA binding"/>
    <property type="evidence" value="ECO:0007669"/>
    <property type="project" value="InterPro"/>
</dbReference>
<dbReference type="PROSITE" id="PS01124">
    <property type="entry name" value="HTH_ARAC_FAMILY_2"/>
    <property type="match status" value="1"/>
</dbReference>
<proteinExistence type="predicted"/>
<evidence type="ECO:0000256" key="5">
    <source>
        <dbReference type="SAM" id="Phobius"/>
    </source>
</evidence>
<keyword evidence="3" id="KW-0804">Transcription</keyword>
<feature type="domain" description="HTH araC/xylS-type" evidence="6">
    <location>
        <begin position="240"/>
        <end position="345"/>
    </location>
</feature>
<feature type="transmembrane region" description="Helical" evidence="5">
    <location>
        <begin position="42"/>
        <end position="63"/>
    </location>
</feature>
<evidence type="ECO:0000313" key="7">
    <source>
        <dbReference type="EMBL" id="MBB3144077.1"/>
    </source>
</evidence>
<dbReference type="Pfam" id="PF12833">
    <property type="entry name" value="HTH_18"/>
    <property type="match status" value="1"/>
</dbReference>
<dbReference type="InterPro" id="IPR018060">
    <property type="entry name" value="HTH_AraC"/>
</dbReference>
<keyword evidence="1" id="KW-0805">Transcription regulation</keyword>
<dbReference type="GO" id="GO:0003700">
    <property type="term" value="F:DNA-binding transcription factor activity"/>
    <property type="evidence" value="ECO:0007669"/>
    <property type="project" value="InterPro"/>
</dbReference>
<evidence type="ECO:0000313" key="8">
    <source>
        <dbReference type="Proteomes" id="UP000554520"/>
    </source>
</evidence>
<dbReference type="InterPro" id="IPR009057">
    <property type="entry name" value="Homeodomain-like_sf"/>
</dbReference>
<dbReference type="AlphaFoldDB" id="A0A839U0V4"/>
<protein>
    <submittedName>
        <fullName evidence="7">AraC-like DNA-binding protein</fullName>
    </submittedName>
</protein>
<keyword evidence="5" id="KW-1133">Transmembrane helix</keyword>
<evidence type="ECO:0000256" key="3">
    <source>
        <dbReference type="ARBA" id="ARBA00023163"/>
    </source>
</evidence>
<accession>A0A839U0V4</accession>
<dbReference type="PANTHER" id="PTHR43280:SF29">
    <property type="entry name" value="ARAC-FAMILY TRANSCRIPTIONAL REGULATOR"/>
    <property type="match status" value="1"/>
</dbReference>
<dbReference type="RefSeq" id="WP_246410727.1">
    <property type="nucleotide sequence ID" value="NZ_JACHXN010000001.1"/>
</dbReference>
<dbReference type="SMART" id="SM00342">
    <property type="entry name" value="HTH_ARAC"/>
    <property type="match status" value="1"/>
</dbReference>